<evidence type="ECO:0000313" key="1">
    <source>
        <dbReference type="EMBL" id="PIS29169.1"/>
    </source>
</evidence>
<dbReference type="Proteomes" id="UP000231343">
    <property type="component" value="Unassembled WGS sequence"/>
</dbReference>
<proteinExistence type="predicted"/>
<reference evidence="1 2" key="1">
    <citation type="submission" date="2017-09" db="EMBL/GenBank/DDBJ databases">
        <title>Depth-based differentiation of microbial function through sediment-hosted aquifers and enrichment of novel symbionts in the deep terrestrial subsurface.</title>
        <authorList>
            <person name="Probst A.J."/>
            <person name="Ladd B."/>
            <person name="Jarett J.K."/>
            <person name="Geller-Mcgrath D.E."/>
            <person name="Sieber C.M."/>
            <person name="Emerson J.B."/>
            <person name="Anantharaman K."/>
            <person name="Thomas B.C."/>
            <person name="Malmstrom R."/>
            <person name="Stieglmeier M."/>
            <person name="Klingl A."/>
            <person name="Woyke T."/>
            <person name="Ryan C.M."/>
            <person name="Banfield J.F."/>
        </authorList>
    </citation>
    <scope>NUCLEOTIDE SEQUENCE [LARGE SCALE GENOMIC DNA]</scope>
    <source>
        <strain evidence="1">CG08_land_8_20_14_0_20_45_16</strain>
    </source>
</reference>
<evidence type="ECO:0000313" key="2">
    <source>
        <dbReference type="Proteomes" id="UP000231343"/>
    </source>
</evidence>
<dbReference type="GO" id="GO:0016740">
    <property type="term" value="F:transferase activity"/>
    <property type="evidence" value="ECO:0007669"/>
    <property type="project" value="UniProtKB-KW"/>
</dbReference>
<comment type="caution">
    <text evidence="1">The sequence shown here is derived from an EMBL/GenBank/DDBJ whole genome shotgun (WGS) entry which is preliminary data.</text>
</comment>
<protein>
    <submittedName>
        <fullName evidence="1">Nucleotidyltransferase</fullName>
    </submittedName>
</protein>
<dbReference type="AlphaFoldDB" id="A0A2H0XYG4"/>
<dbReference type="NCBIfam" id="TIGR01987">
    <property type="entry name" value="HI0074"/>
    <property type="match status" value="1"/>
</dbReference>
<dbReference type="Gene3D" id="1.20.120.330">
    <property type="entry name" value="Nucleotidyltransferases domain 2"/>
    <property type="match status" value="1"/>
</dbReference>
<dbReference type="SUPFAM" id="SSF81593">
    <property type="entry name" value="Nucleotidyltransferase substrate binding subunit/domain"/>
    <property type="match status" value="1"/>
</dbReference>
<accession>A0A2H0XYG4</accession>
<gene>
    <name evidence="1" type="ORF">COT42_06070</name>
</gene>
<organism evidence="1 2">
    <name type="scientific">Candidatus Saganbacteria bacterium CG08_land_8_20_14_0_20_45_16</name>
    <dbReference type="NCBI Taxonomy" id="2014293"/>
    <lineage>
        <taxon>Bacteria</taxon>
        <taxon>Bacillati</taxon>
        <taxon>Saganbacteria</taxon>
    </lineage>
</organism>
<dbReference type="Pfam" id="PF08780">
    <property type="entry name" value="NTase_sub_bind"/>
    <property type="match status" value="1"/>
</dbReference>
<dbReference type="EMBL" id="PEYM01000099">
    <property type="protein sequence ID" value="PIS29169.1"/>
    <property type="molecule type" value="Genomic_DNA"/>
</dbReference>
<name>A0A2H0XYG4_UNCSA</name>
<dbReference type="InterPro" id="IPR010235">
    <property type="entry name" value="HepT"/>
</dbReference>
<sequence length="134" mass="15530">MASDTAIKNIFNQFNEAFKRLKEAIADETTSELKRDAVIKRFEFTYELLWKMLKRIATKEKLEAFSPKSSFQAAFQLGLIENEGLFIDIIDARNKTSHVYSEMTADEIYSFICDHVIVAFDKVNEKIKGKYELS</sequence>
<keyword evidence="1" id="KW-0808">Transferase</keyword>